<dbReference type="SUPFAM" id="SSF52058">
    <property type="entry name" value="L domain-like"/>
    <property type="match status" value="1"/>
</dbReference>
<keyword evidence="2 4" id="KW-0732">Signal</keyword>
<sequence length="288" mass="33274">MSKILSFLSVIYILAVSSDATTFEKNGITYHMKYDMSGYYSLSTHGMHVLTPGLIADIENIEWMEIDQQNLTDVEPGTFRNLPKLRRLKITANNIPHIKTGIFNSLSNLTNLELYVNSVYQIDPNAFDNMTTLKYIGLSFNQLESVDPHWFLQTPSLEFIDLRYNRLTKLPASSFGNIKSPGPFILWFDGNYITRIDKDAFSGMKTISTLSLDGNKLKTMTGDFLLGREIDWLSFRANKIECIDQRHFATVFVANYTKIWSNSWHMECFKKIKTWAKENHKNVLYDPY</sequence>
<feature type="chain" id="PRO_5041346357" evidence="4">
    <location>
        <begin position="21"/>
        <end position="288"/>
    </location>
</feature>
<proteinExistence type="predicted"/>
<feature type="signal peptide" evidence="4">
    <location>
        <begin position="1"/>
        <end position="20"/>
    </location>
</feature>
<dbReference type="GO" id="GO:0031012">
    <property type="term" value="C:extracellular matrix"/>
    <property type="evidence" value="ECO:0007669"/>
    <property type="project" value="TreeGrafter"/>
</dbReference>
<evidence type="ECO:0000313" key="5">
    <source>
        <dbReference type="EMBL" id="KAJ3665255.1"/>
    </source>
</evidence>
<keyword evidence="1" id="KW-0433">Leucine-rich repeat</keyword>
<evidence type="ECO:0000256" key="3">
    <source>
        <dbReference type="ARBA" id="ARBA00022737"/>
    </source>
</evidence>
<organism evidence="5 6">
    <name type="scientific">Zophobas morio</name>
    <dbReference type="NCBI Taxonomy" id="2755281"/>
    <lineage>
        <taxon>Eukaryota</taxon>
        <taxon>Metazoa</taxon>
        <taxon>Ecdysozoa</taxon>
        <taxon>Arthropoda</taxon>
        <taxon>Hexapoda</taxon>
        <taxon>Insecta</taxon>
        <taxon>Pterygota</taxon>
        <taxon>Neoptera</taxon>
        <taxon>Endopterygota</taxon>
        <taxon>Coleoptera</taxon>
        <taxon>Polyphaga</taxon>
        <taxon>Cucujiformia</taxon>
        <taxon>Tenebrionidae</taxon>
        <taxon>Zophobas</taxon>
    </lineage>
</organism>
<dbReference type="Pfam" id="PF13855">
    <property type="entry name" value="LRR_8"/>
    <property type="match status" value="1"/>
</dbReference>
<keyword evidence="3" id="KW-0677">Repeat</keyword>
<evidence type="ECO:0000256" key="1">
    <source>
        <dbReference type="ARBA" id="ARBA00022614"/>
    </source>
</evidence>
<evidence type="ECO:0000256" key="2">
    <source>
        <dbReference type="ARBA" id="ARBA00022729"/>
    </source>
</evidence>
<keyword evidence="6" id="KW-1185">Reference proteome</keyword>
<dbReference type="InterPro" id="IPR003591">
    <property type="entry name" value="Leu-rich_rpt_typical-subtyp"/>
</dbReference>
<dbReference type="PANTHER" id="PTHR24373:SF370">
    <property type="entry name" value="FISH-LIPS, ISOFORM E"/>
    <property type="match status" value="1"/>
</dbReference>
<dbReference type="SMART" id="SM00369">
    <property type="entry name" value="LRR_TYP"/>
    <property type="match status" value="5"/>
</dbReference>
<name>A0AA38MNR0_9CUCU</name>
<gene>
    <name evidence="5" type="ORF">Zmor_000758</name>
</gene>
<dbReference type="EMBL" id="JALNTZ010000001">
    <property type="protein sequence ID" value="KAJ3665255.1"/>
    <property type="molecule type" value="Genomic_DNA"/>
</dbReference>
<evidence type="ECO:0000313" key="6">
    <source>
        <dbReference type="Proteomes" id="UP001168821"/>
    </source>
</evidence>
<dbReference type="InterPro" id="IPR050328">
    <property type="entry name" value="Dev_Immune_Receptor"/>
</dbReference>
<dbReference type="Proteomes" id="UP001168821">
    <property type="component" value="Unassembled WGS sequence"/>
</dbReference>
<dbReference type="GO" id="GO:0005615">
    <property type="term" value="C:extracellular space"/>
    <property type="evidence" value="ECO:0007669"/>
    <property type="project" value="TreeGrafter"/>
</dbReference>
<dbReference type="AlphaFoldDB" id="A0AA38MNR0"/>
<protein>
    <submittedName>
        <fullName evidence="5">Uncharacterized protein</fullName>
    </submittedName>
</protein>
<reference evidence="5" key="1">
    <citation type="journal article" date="2023" name="G3 (Bethesda)">
        <title>Whole genome assemblies of Zophobas morio and Tenebrio molitor.</title>
        <authorList>
            <person name="Kaur S."/>
            <person name="Stinson S.A."/>
            <person name="diCenzo G.C."/>
        </authorList>
    </citation>
    <scope>NUCLEOTIDE SEQUENCE</scope>
    <source>
        <strain evidence="5">QUZm001</strain>
    </source>
</reference>
<dbReference type="Gene3D" id="3.80.10.10">
    <property type="entry name" value="Ribonuclease Inhibitor"/>
    <property type="match status" value="2"/>
</dbReference>
<accession>A0AA38MNR0</accession>
<evidence type="ECO:0000256" key="4">
    <source>
        <dbReference type="SAM" id="SignalP"/>
    </source>
</evidence>
<dbReference type="InterPro" id="IPR001611">
    <property type="entry name" value="Leu-rich_rpt"/>
</dbReference>
<comment type="caution">
    <text evidence="5">The sequence shown here is derived from an EMBL/GenBank/DDBJ whole genome shotgun (WGS) entry which is preliminary data.</text>
</comment>
<dbReference type="PANTHER" id="PTHR24373">
    <property type="entry name" value="SLIT RELATED LEUCINE-RICH REPEAT NEURONAL PROTEIN"/>
    <property type="match status" value="1"/>
</dbReference>
<dbReference type="InterPro" id="IPR032675">
    <property type="entry name" value="LRR_dom_sf"/>
</dbReference>